<comment type="cofactor">
    <cofactor evidence="1">
        <name>pyridoxal 5'-phosphate</name>
        <dbReference type="ChEBI" id="CHEBI:597326"/>
    </cofactor>
</comment>
<keyword evidence="5" id="KW-0663">Pyridoxal phosphate</keyword>
<dbReference type="Proteomes" id="UP000468668">
    <property type="component" value="Unassembled WGS sequence"/>
</dbReference>
<dbReference type="EC" id="2.8.1.7" evidence="3"/>
<evidence type="ECO:0000313" key="8">
    <source>
        <dbReference type="EMBL" id="KAB1638667.1"/>
    </source>
</evidence>
<evidence type="ECO:0000313" key="9">
    <source>
        <dbReference type="Proteomes" id="UP000468668"/>
    </source>
</evidence>
<dbReference type="GO" id="GO:0006534">
    <property type="term" value="P:cysteine metabolic process"/>
    <property type="evidence" value="ECO:0007669"/>
    <property type="project" value="InterPro"/>
</dbReference>
<dbReference type="GO" id="GO:0031071">
    <property type="term" value="F:cysteine desulfurase activity"/>
    <property type="evidence" value="ECO:0007669"/>
    <property type="project" value="UniProtKB-EC"/>
</dbReference>
<dbReference type="AlphaFoldDB" id="A0A6N6NLY4"/>
<dbReference type="OrthoDB" id="9804366at2"/>
<comment type="caution">
    <text evidence="8">The sequence shown here is derived from an EMBL/GenBank/DDBJ whole genome shotgun (WGS) entry which is preliminary data.</text>
</comment>
<dbReference type="InterPro" id="IPR015421">
    <property type="entry name" value="PyrdxlP-dep_Trfase_major"/>
</dbReference>
<dbReference type="NCBIfam" id="TIGR01979">
    <property type="entry name" value="sufS"/>
    <property type="match status" value="1"/>
</dbReference>
<dbReference type="Gene3D" id="3.90.1150.10">
    <property type="entry name" value="Aspartate Aminotransferase, domain 1"/>
    <property type="match status" value="1"/>
</dbReference>
<dbReference type="CDD" id="cd06453">
    <property type="entry name" value="SufS_like"/>
    <property type="match status" value="1"/>
</dbReference>
<dbReference type="InterPro" id="IPR000192">
    <property type="entry name" value="Aminotrans_V_dom"/>
</dbReference>
<keyword evidence="4" id="KW-0808">Transferase</keyword>
<evidence type="ECO:0000256" key="4">
    <source>
        <dbReference type="ARBA" id="ARBA00022679"/>
    </source>
</evidence>
<dbReference type="GO" id="GO:0030170">
    <property type="term" value="F:pyridoxal phosphate binding"/>
    <property type="evidence" value="ECO:0007669"/>
    <property type="project" value="InterPro"/>
</dbReference>
<evidence type="ECO:0000256" key="5">
    <source>
        <dbReference type="ARBA" id="ARBA00022898"/>
    </source>
</evidence>
<dbReference type="GeneID" id="98658450"/>
<evidence type="ECO:0000256" key="6">
    <source>
        <dbReference type="ARBA" id="ARBA00050776"/>
    </source>
</evidence>
<gene>
    <name evidence="8" type="primary">sufS</name>
    <name evidence="8" type="ORF">F8C90_08520</name>
</gene>
<evidence type="ECO:0000256" key="1">
    <source>
        <dbReference type="ARBA" id="ARBA00001933"/>
    </source>
</evidence>
<organism evidence="8 9">
    <name type="scientific">Ellagibacter isourolithinifaciens</name>
    <dbReference type="NCBI Taxonomy" id="2137581"/>
    <lineage>
        <taxon>Bacteria</taxon>
        <taxon>Bacillati</taxon>
        <taxon>Actinomycetota</taxon>
        <taxon>Coriobacteriia</taxon>
        <taxon>Eggerthellales</taxon>
        <taxon>Eggerthellaceae</taxon>
        <taxon>Ellagibacter</taxon>
    </lineage>
</organism>
<dbReference type="PANTHER" id="PTHR43586:SF8">
    <property type="entry name" value="CYSTEINE DESULFURASE 1, CHLOROPLASTIC"/>
    <property type="match status" value="1"/>
</dbReference>
<comment type="catalytic activity">
    <reaction evidence="6">
        <text>(sulfur carrier)-H + L-cysteine = (sulfur carrier)-SH + L-alanine</text>
        <dbReference type="Rhea" id="RHEA:43892"/>
        <dbReference type="Rhea" id="RHEA-COMP:14737"/>
        <dbReference type="Rhea" id="RHEA-COMP:14739"/>
        <dbReference type="ChEBI" id="CHEBI:29917"/>
        <dbReference type="ChEBI" id="CHEBI:35235"/>
        <dbReference type="ChEBI" id="CHEBI:57972"/>
        <dbReference type="ChEBI" id="CHEBI:64428"/>
        <dbReference type="EC" id="2.8.1.7"/>
    </reaction>
</comment>
<dbReference type="InterPro" id="IPR015422">
    <property type="entry name" value="PyrdxlP-dep_Trfase_small"/>
</dbReference>
<dbReference type="Pfam" id="PF00266">
    <property type="entry name" value="Aminotran_5"/>
    <property type="match status" value="1"/>
</dbReference>
<evidence type="ECO:0000256" key="2">
    <source>
        <dbReference type="ARBA" id="ARBA00010447"/>
    </source>
</evidence>
<dbReference type="SUPFAM" id="SSF53383">
    <property type="entry name" value="PLP-dependent transferases"/>
    <property type="match status" value="1"/>
</dbReference>
<feature type="domain" description="Aminotransferase class V" evidence="7">
    <location>
        <begin position="66"/>
        <end position="438"/>
    </location>
</feature>
<dbReference type="PANTHER" id="PTHR43586">
    <property type="entry name" value="CYSTEINE DESULFURASE"/>
    <property type="match status" value="1"/>
</dbReference>
<dbReference type="RefSeq" id="WP_158050100.1">
    <property type="nucleotide sequence ID" value="NZ_DBFOKP010000030.1"/>
</dbReference>
<dbReference type="InterPro" id="IPR015424">
    <property type="entry name" value="PyrdxlP-dep_Trfase"/>
</dbReference>
<comment type="similarity">
    <text evidence="2">Belongs to the class-V pyridoxal-phosphate-dependent aminotransferase family. Csd subfamily.</text>
</comment>
<accession>A0A6N6NLY4</accession>
<dbReference type="EMBL" id="WAJR01000024">
    <property type="protein sequence ID" value="KAB1638667.1"/>
    <property type="molecule type" value="Genomic_DNA"/>
</dbReference>
<proteinExistence type="inferred from homology"/>
<reference evidence="8 9" key="1">
    <citation type="submission" date="2019-09" db="EMBL/GenBank/DDBJ databases">
        <title>Whole genome shotgun sequencing (WGS) of Ellagibacter isourolithinifaciens DSM 104140(T) and Adlercreutzia muris DSM 29508(T).</title>
        <authorList>
            <person name="Stoll D.A."/>
            <person name="Danylec N."/>
            <person name="Huch M."/>
        </authorList>
    </citation>
    <scope>NUCLEOTIDE SEQUENCE [LARGE SCALE GENOMIC DNA]</scope>
    <source>
        <strain evidence="8 9">DSM 104140</strain>
    </source>
</reference>
<dbReference type="Gene3D" id="3.40.640.10">
    <property type="entry name" value="Type I PLP-dependent aspartate aminotransferase-like (Major domain)"/>
    <property type="match status" value="1"/>
</dbReference>
<evidence type="ECO:0000259" key="7">
    <source>
        <dbReference type="Pfam" id="PF00266"/>
    </source>
</evidence>
<evidence type="ECO:0000256" key="3">
    <source>
        <dbReference type="ARBA" id="ARBA00012239"/>
    </source>
</evidence>
<protein>
    <recommendedName>
        <fullName evidence="3">cysteine desulfurase</fullName>
        <ecNumber evidence="3">2.8.1.7</ecNumber>
    </recommendedName>
</protein>
<dbReference type="InterPro" id="IPR010970">
    <property type="entry name" value="Cys_dSase_SufS"/>
</dbReference>
<sequence>MSQTDSLIARAAEQAASDTTACAIADAAHAAATSATASDIVCAANIAENPYKRDFPLLANHPDLAFLDSAATAQRPKTVLDAQRRFYEEMNANALRGLYRLSVEATEAIEVARHRVAKFIGAPDWHDIVLTRNASESLNIVAKAFAPTVLEPGDEVCITIMEHHSNLIPWQQACRDAGAKLVYLYPDEDGIIQPEEMDKKIGPKTKILSVVHVSNVLGVENPVVELGRRVHEQGGYFVVDGAQSTPHIPVNVEEIGADFFALSAHKIFGPFGMGVLWGKDELLRAMPPFLTGGEMIDSVTEQDATWAPVPEKFEAGTQDAAGIYATAAAIAYVESVGLDVIGAREKALVKYCMEEMAQLPYIDIIGSPRPEDHHGVISFNVRGIHPHDVASILDMDQVAIRAGHHCAQPLLTWLGVENLACCRASLAFYNDKGDVDKLIAGLKNVWSTFNG</sequence>
<name>A0A6N6NLY4_9ACTN</name>
<keyword evidence="9" id="KW-1185">Reference proteome</keyword>